<name>A0A8H7TGG2_9HELO</name>
<comment type="caution">
    <text evidence="1">The sequence shown here is derived from an EMBL/GenBank/DDBJ whole genome shotgun (WGS) entry which is preliminary data.</text>
</comment>
<dbReference type="InterPro" id="IPR053157">
    <property type="entry name" value="Sterol_Uptake_Regulator"/>
</dbReference>
<proteinExistence type="predicted"/>
<dbReference type="EMBL" id="JAFJYH010000070">
    <property type="protein sequence ID" value="KAG4421200.1"/>
    <property type="molecule type" value="Genomic_DNA"/>
</dbReference>
<dbReference type="Proteomes" id="UP000664132">
    <property type="component" value="Unassembled WGS sequence"/>
</dbReference>
<accession>A0A8H7TGG2</accession>
<gene>
    <name evidence="1" type="ORF">IFR04_005720</name>
</gene>
<dbReference type="AlphaFoldDB" id="A0A8H7TGG2"/>
<dbReference type="PANTHER" id="PTHR47784">
    <property type="entry name" value="STEROL UPTAKE CONTROL PROTEIN 2"/>
    <property type="match status" value="1"/>
</dbReference>
<protein>
    <submittedName>
        <fullName evidence="1">Uncharacterized protein</fullName>
    </submittedName>
</protein>
<keyword evidence="2" id="KW-1185">Reference proteome</keyword>
<dbReference type="OrthoDB" id="4937900at2759"/>
<sequence length="305" mass="33874">MSRGLGSTHAHTPFHSPSLVLSPSQSSKASVRLLELELLYRYSKTYKGFALLLSDEELWESFAVEEALKFEFLMMEILVLAALHKATEVPESASEYVKYALEWKNEALVLAHDALQNINQGNSGAVFIFSIMTMICHCSTSVNICKHLLETSPFGWIFGPKSPNSDATVNENLDIGIQRLKELNTGYTEHSDTDPAVYSNAINSLSFCSVCSRGRVLAWLAMAGPDFLSKLKKEEPMALLILIHWAVLLEPLTDLWWAKNAGKRLVEDVVTVLEKVAFSSGARRWPGWAEAVGWARWEAAVGANI</sequence>
<organism evidence="1 2">
    <name type="scientific">Cadophora malorum</name>
    <dbReference type="NCBI Taxonomy" id="108018"/>
    <lineage>
        <taxon>Eukaryota</taxon>
        <taxon>Fungi</taxon>
        <taxon>Dikarya</taxon>
        <taxon>Ascomycota</taxon>
        <taxon>Pezizomycotina</taxon>
        <taxon>Leotiomycetes</taxon>
        <taxon>Helotiales</taxon>
        <taxon>Ploettnerulaceae</taxon>
        <taxon>Cadophora</taxon>
    </lineage>
</organism>
<reference evidence="1" key="1">
    <citation type="submission" date="2021-02" db="EMBL/GenBank/DDBJ databases">
        <title>Genome sequence Cadophora malorum strain M34.</title>
        <authorList>
            <person name="Stefanovic E."/>
            <person name="Vu D."/>
            <person name="Scully C."/>
            <person name="Dijksterhuis J."/>
            <person name="Roader J."/>
            <person name="Houbraken J."/>
        </authorList>
    </citation>
    <scope>NUCLEOTIDE SEQUENCE</scope>
    <source>
        <strain evidence="1">M34</strain>
    </source>
</reference>
<dbReference type="PANTHER" id="PTHR47784:SF5">
    <property type="entry name" value="STEROL UPTAKE CONTROL PROTEIN 2"/>
    <property type="match status" value="1"/>
</dbReference>
<evidence type="ECO:0000313" key="1">
    <source>
        <dbReference type="EMBL" id="KAG4421200.1"/>
    </source>
</evidence>
<dbReference type="GO" id="GO:0001228">
    <property type="term" value="F:DNA-binding transcription activator activity, RNA polymerase II-specific"/>
    <property type="evidence" value="ECO:0007669"/>
    <property type="project" value="TreeGrafter"/>
</dbReference>
<evidence type="ECO:0000313" key="2">
    <source>
        <dbReference type="Proteomes" id="UP000664132"/>
    </source>
</evidence>